<dbReference type="InterPro" id="IPR001128">
    <property type="entry name" value="Cyt_P450"/>
</dbReference>
<dbReference type="GO" id="GO:0016705">
    <property type="term" value="F:oxidoreductase activity, acting on paired donors, with incorporation or reduction of molecular oxygen"/>
    <property type="evidence" value="ECO:0007669"/>
    <property type="project" value="InterPro"/>
</dbReference>
<dbReference type="GO" id="GO:0004497">
    <property type="term" value="F:monooxygenase activity"/>
    <property type="evidence" value="ECO:0007669"/>
    <property type="project" value="UniProtKB-KW"/>
</dbReference>
<dbReference type="OrthoDB" id="2789670at2759"/>
<keyword evidence="7" id="KW-0408">Iron</keyword>
<proteinExistence type="inferred from homology"/>
<evidence type="ECO:0000256" key="1">
    <source>
        <dbReference type="ARBA" id="ARBA00001971"/>
    </source>
</evidence>
<dbReference type="PRINTS" id="PR00463">
    <property type="entry name" value="EP450I"/>
</dbReference>
<dbReference type="InterPro" id="IPR050364">
    <property type="entry name" value="Cytochrome_P450_fung"/>
</dbReference>
<dbReference type="Pfam" id="PF00067">
    <property type="entry name" value="p450"/>
    <property type="match status" value="1"/>
</dbReference>
<dbReference type="InterPro" id="IPR036396">
    <property type="entry name" value="Cyt_P450_sf"/>
</dbReference>
<protein>
    <recommendedName>
        <fullName evidence="11">O-methylsterigmatocystin oxidoreductase</fullName>
    </recommendedName>
</protein>
<evidence type="ECO:0000256" key="7">
    <source>
        <dbReference type="ARBA" id="ARBA00023004"/>
    </source>
</evidence>
<evidence type="ECO:0000256" key="8">
    <source>
        <dbReference type="ARBA" id="ARBA00023033"/>
    </source>
</evidence>
<reference evidence="9 10" key="1">
    <citation type="submission" date="2020-01" db="EMBL/GenBank/DDBJ databases">
        <authorList>
            <person name="Gupta K D."/>
        </authorList>
    </citation>
    <scope>NUCLEOTIDE SEQUENCE [LARGE SCALE GENOMIC DNA]</scope>
</reference>
<evidence type="ECO:0000256" key="4">
    <source>
        <dbReference type="ARBA" id="ARBA00022617"/>
    </source>
</evidence>
<evidence type="ECO:0000256" key="2">
    <source>
        <dbReference type="ARBA" id="ARBA00005179"/>
    </source>
</evidence>
<dbReference type="Proteomes" id="UP000467700">
    <property type="component" value="Unassembled WGS sequence"/>
</dbReference>
<evidence type="ECO:0008006" key="11">
    <source>
        <dbReference type="Google" id="ProtNLM"/>
    </source>
</evidence>
<evidence type="ECO:0000256" key="3">
    <source>
        <dbReference type="ARBA" id="ARBA00010617"/>
    </source>
</evidence>
<keyword evidence="10" id="KW-1185">Reference proteome</keyword>
<evidence type="ECO:0000256" key="5">
    <source>
        <dbReference type="ARBA" id="ARBA00022723"/>
    </source>
</evidence>
<organism evidence="9 10">
    <name type="scientific">Cyclocybe aegerita</name>
    <name type="common">Black poplar mushroom</name>
    <name type="synonym">Agrocybe aegerita</name>
    <dbReference type="NCBI Taxonomy" id="1973307"/>
    <lineage>
        <taxon>Eukaryota</taxon>
        <taxon>Fungi</taxon>
        <taxon>Dikarya</taxon>
        <taxon>Basidiomycota</taxon>
        <taxon>Agaricomycotina</taxon>
        <taxon>Agaricomycetes</taxon>
        <taxon>Agaricomycetidae</taxon>
        <taxon>Agaricales</taxon>
        <taxon>Agaricineae</taxon>
        <taxon>Bolbitiaceae</taxon>
        <taxon>Cyclocybe</taxon>
    </lineage>
</organism>
<gene>
    <name evidence="9" type="ORF">AAE3_LOCUS3396</name>
</gene>
<evidence type="ECO:0000313" key="9">
    <source>
        <dbReference type="EMBL" id="CAA7261120.1"/>
    </source>
</evidence>
<sequence>MTMVNELMGWDFGMGFMNYGERWRTHRRLMHLSFHPAAVLKYRRQLLRSTRNLLNRFLDFPDDNVIENVRHMAGETIVSVAYGIEVLPKGDPYIAVAEKNMRVGAIAAVPGAFLVDNLPFLKYVPDWFPGADFKRKAKEWKELARLMIYPPFDVVKRNIAAGSAPPSFVANAFDEKLRAGYKDAAYQEDVIREVSLSLYAAGSDTTVNTIAVCILGLLDHPEVLKKAQVEID</sequence>
<keyword evidence="6" id="KW-0560">Oxidoreductase</keyword>
<dbReference type="PANTHER" id="PTHR46300:SF7">
    <property type="entry name" value="P450, PUTATIVE (EUROFUNG)-RELATED"/>
    <property type="match status" value="1"/>
</dbReference>
<keyword evidence="5" id="KW-0479">Metal-binding</keyword>
<dbReference type="SUPFAM" id="SSF48264">
    <property type="entry name" value="Cytochrome P450"/>
    <property type="match status" value="1"/>
</dbReference>
<dbReference type="EMBL" id="CACVBS010000032">
    <property type="protein sequence ID" value="CAA7261120.1"/>
    <property type="molecule type" value="Genomic_DNA"/>
</dbReference>
<dbReference type="GO" id="GO:0005506">
    <property type="term" value="F:iron ion binding"/>
    <property type="evidence" value="ECO:0007669"/>
    <property type="project" value="InterPro"/>
</dbReference>
<dbReference type="InterPro" id="IPR002401">
    <property type="entry name" value="Cyt_P450_E_grp-I"/>
</dbReference>
<evidence type="ECO:0000313" key="10">
    <source>
        <dbReference type="Proteomes" id="UP000467700"/>
    </source>
</evidence>
<evidence type="ECO:0000256" key="6">
    <source>
        <dbReference type="ARBA" id="ARBA00023002"/>
    </source>
</evidence>
<dbReference type="PANTHER" id="PTHR46300">
    <property type="entry name" value="P450, PUTATIVE (EUROFUNG)-RELATED-RELATED"/>
    <property type="match status" value="1"/>
</dbReference>
<name>A0A8S0VTW2_CYCAE</name>
<comment type="similarity">
    <text evidence="3">Belongs to the cytochrome P450 family.</text>
</comment>
<comment type="cofactor">
    <cofactor evidence="1">
        <name>heme</name>
        <dbReference type="ChEBI" id="CHEBI:30413"/>
    </cofactor>
</comment>
<dbReference type="AlphaFoldDB" id="A0A8S0VTW2"/>
<keyword evidence="4" id="KW-0349">Heme</keyword>
<dbReference type="GO" id="GO:0020037">
    <property type="term" value="F:heme binding"/>
    <property type="evidence" value="ECO:0007669"/>
    <property type="project" value="InterPro"/>
</dbReference>
<dbReference type="Gene3D" id="1.10.630.10">
    <property type="entry name" value="Cytochrome P450"/>
    <property type="match status" value="1"/>
</dbReference>
<accession>A0A8S0VTW2</accession>
<comment type="caution">
    <text evidence="9">The sequence shown here is derived from an EMBL/GenBank/DDBJ whole genome shotgun (WGS) entry which is preliminary data.</text>
</comment>
<comment type="pathway">
    <text evidence="2">Secondary metabolite biosynthesis.</text>
</comment>
<keyword evidence="8" id="KW-0503">Monooxygenase</keyword>